<protein>
    <recommendedName>
        <fullName evidence="2">DUF7344 domain-containing protein</fullName>
    </recommendedName>
</protein>
<dbReference type="Gene3D" id="1.10.10.10">
    <property type="entry name" value="Winged helix-like DNA-binding domain superfamily/Winged helix DNA-binding domain"/>
    <property type="match status" value="1"/>
</dbReference>
<dbReference type="EMBL" id="RZHH01000002">
    <property type="protein sequence ID" value="RYJ14090.1"/>
    <property type="molecule type" value="Genomic_DNA"/>
</dbReference>
<gene>
    <name evidence="3" type="ORF">ELS19_08990</name>
</gene>
<sequence length="197" mass="22043">MSAQRVFADKEAESLSKDDIYSMLSNRRRRLVLNYLRETAEEVSVRELSREVAAMENGIEREELTYKQRKRVYTSLHQTHLPKLDDVGVIVYDRDRGNISLTPLATELGSFLDSTTERHVSSWSVYYLGLSGLSMLVVALAWTGLFPFSLVPDLGYAGLIAIGFAVSAALHVYTEYVAVEGDESSLSTLLAAVGWWN</sequence>
<dbReference type="Pfam" id="PF24035">
    <property type="entry name" value="DUF7344"/>
    <property type="match status" value="1"/>
</dbReference>
<accession>A0A482T8J6</accession>
<feature type="transmembrane region" description="Helical" evidence="1">
    <location>
        <begin position="125"/>
        <end position="148"/>
    </location>
</feature>
<comment type="caution">
    <text evidence="3">The sequence shown here is derived from an EMBL/GenBank/DDBJ whole genome shotgun (WGS) entry which is preliminary data.</text>
</comment>
<feature type="transmembrane region" description="Helical" evidence="1">
    <location>
        <begin position="154"/>
        <end position="173"/>
    </location>
</feature>
<keyword evidence="1" id="KW-1133">Transmembrane helix</keyword>
<dbReference type="Proteomes" id="UP000294028">
    <property type="component" value="Unassembled WGS sequence"/>
</dbReference>
<evidence type="ECO:0000259" key="2">
    <source>
        <dbReference type="Pfam" id="PF24035"/>
    </source>
</evidence>
<evidence type="ECO:0000313" key="4">
    <source>
        <dbReference type="Proteomes" id="UP000294028"/>
    </source>
</evidence>
<proteinExistence type="predicted"/>
<dbReference type="AlphaFoldDB" id="A0A482T8J6"/>
<keyword evidence="1" id="KW-0812">Transmembrane</keyword>
<dbReference type="GeneID" id="9993173"/>
<reference evidence="3 4" key="1">
    <citation type="submission" date="2018-12" db="EMBL/GenBank/DDBJ databases">
        <title>Genome analysis provides insights into bioremediation potentialities of Halogeometricum borinquense strain N11.</title>
        <authorList>
            <person name="Najjari A."/>
            <person name="Youssef N."/>
            <person name="Fhoula I."/>
            <person name="Ben Dhia O."/>
            <person name="Mahjoubi M."/>
            <person name="Ouzari H.I."/>
            <person name="Cherif A."/>
        </authorList>
    </citation>
    <scope>NUCLEOTIDE SEQUENCE [LARGE SCALE GENOMIC DNA]</scope>
    <source>
        <strain evidence="3 4">N11</strain>
    </source>
</reference>
<keyword evidence="1" id="KW-0472">Membrane</keyword>
<dbReference type="InterPro" id="IPR036388">
    <property type="entry name" value="WH-like_DNA-bd_sf"/>
</dbReference>
<dbReference type="RefSeq" id="WP_006054166.1">
    <property type="nucleotide sequence ID" value="NZ_RZHH01000002.1"/>
</dbReference>
<evidence type="ECO:0000256" key="1">
    <source>
        <dbReference type="SAM" id="Phobius"/>
    </source>
</evidence>
<evidence type="ECO:0000313" key="3">
    <source>
        <dbReference type="EMBL" id="RYJ14090.1"/>
    </source>
</evidence>
<dbReference type="InterPro" id="IPR055768">
    <property type="entry name" value="DUF7344"/>
</dbReference>
<organism evidence="3 4">
    <name type="scientific">Halogeometricum borinquense</name>
    <dbReference type="NCBI Taxonomy" id="60847"/>
    <lineage>
        <taxon>Archaea</taxon>
        <taxon>Methanobacteriati</taxon>
        <taxon>Methanobacteriota</taxon>
        <taxon>Stenosarchaea group</taxon>
        <taxon>Halobacteria</taxon>
        <taxon>Halobacteriales</taxon>
        <taxon>Haloferacaceae</taxon>
        <taxon>Halogeometricum</taxon>
    </lineage>
</organism>
<name>A0A482T8J6_9EURY</name>
<feature type="domain" description="DUF7344" evidence="2">
    <location>
        <begin position="22"/>
        <end position="99"/>
    </location>
</feature>
<dbReference type="OMA" id="DRWDRWY"/>